<dbReference type="Pfam" id="PF14559">
    <property type="entry name" value="TPR_19"/>
    <property type="match status" value="1"/>
</dbReference>
<organism evidence="2">
    <name type="scientific">Anthurium amnicola</name>
    <dbReference type="NCBI Taxonomy" id="1678845"/>
    <lineage>
        <taxon>Eukaryota</taxon>
        <taxon>Viridiplantae</taxon>
        <taxon>Streptophyta</taxon>
        <taxon>Embryophyta</taxon>
        <taxon>Tracheophyta</taxon>
        <taxon>Spermatophyta</taxon>
        <taxon>Magnoliopsida</taxon>
        <taxon>Liliopsida</taxon>
        <taxon>Araceae</taxon>
        <taxon>Pothoideae</taxon>
        <taxon>Potheae</taxon>
        <taxon>Anthurium</taxon>
    </lineage>
</organism>
<name>A0A1D1YBX7_9ARAE</name>
<dbReference type="InterPro" id="IPR011990">
    <property type="entry name" value="TPR-like_helical_dom_sf"/>
</dbReference>
<sequence length="243" mass="25409">MSPRILSPPALARSMGLAGMFSSEVAVQAVLLFLALSMGLALHRLPRAALARIRRRGRASADSRRHFFQGAHLLARARAASPGSPAALSLSRSALDEADRAAAADPRDAAPHILRSAALELQGRRLPAIRALDAALSPPAARSLAPPERGDALVRRAELRLALASGRRRGRGVDAAVADLVEAAAGSPANGRALCLLGECYVEKGMVEEARRAYDSALGADGSLSKARDALQRLKKTSPMPAG</sequence>
<gene>
    <name evidence="2" type="primary">Ttc1_0</name>
    <name evidence="2" type="ORF">g.118798</name>
</gene>
<proteinExistence type="inferred from homology"/>
<dbReference type="SUPFAM" id="SSF48452">
    <property type="entry name" value="TPR-like"/>
    <property type="match status" value="1"/>
</dbReference>
<dbReference type="PANTHER" id="PTHR21405:SF0">
    <property type="entry name" value="TETRATRICOPEPTIDE REPEAT PROTEIN 36"/>
    <property type="match status" value="1"/>
</dbReference>
<dbReference type="InterPro" id="IPR038906">
    <property type="entry name" value="TTC36"/>
</dbReference>
<dbReference type="PANTHER" id="PTHR21405">
    <property type="entry name" value="CDNA SEQUENCE BC021608"/>
    <property type="match status" value="1"/>
</dbReference>
<evidence type="ECO:0000313" key="2">
    <source>
        <dbReference type="EMBL" id="JAT52126.1"/>
    </source>
</evidence>
<accession>A0A1D1YBX7</accession>
<reference evidence="2" key="1">
    <citation type="submission" date="2015-07" db="EMBL/GenBank/DDBJ databases">
        <title>Transcriptome Assembly of Anthurium amnicola.</title>
        <authorList>
            <person name="Suzuki J."/>
        </authorList>
    </citation>
    <scope>NUCLEOTIDE SEQUENCE</scope>
</reference>
<dbReference type="AlphaFoldDB" id="A0A1D1YBX7"/>
<dbReference type="Gene3D" id="1.25.40.10">
    <property type="entry name" value="Tetratricopeptide repeat domain"/>
    <property type="match status" value="1"/>
</dbReference>
<comment type="similarity">
    <text evidence="1">Belongs to the TTC36 family.</text>
</comment>
<dbReference type="EMBL" id="GDJX01015810">
    <property type="protein sequence ID" value="JAT52126.1"/>
    <property type="molecule type" value="Transcribed_RNA"/>
</dbReference>
<evidence type="ECO:0000256" key="1">
    <source>
        <dbReference type="ARBA" id="ARBA00006995"/>
    </source>
</evidence>
<protein>
    <submittedName>
        <fullName evidence="2">Tetratricopeptide repeat protein 1</fullName>
    </submittedName>
</protein>